<evidence type="ECO:0000313" key="1">
    <source>
        <dbReference type="EMBL" id="CEK66075.1"/>
    </source>
</evidence>
<gene>
    <name evidence="1" type="primary">ORF57227</name>
</gene>
<dbReference type="AlphaFoldDB" id="A0A0B6ZED8"/>
<accession>A0A0B6ZED8</accession>
<organism evidence="1">
    <name type="scientific">Arion vulgaris</name>
    <dbReference type="NCBI Taxonomy" id="1028688"/>
    <lineage>
        <taxon>Eukaryota</taxon>
        <taxon>Metazoa</taxon>
        <taxon>Spiralia</taxon>
        <taxon>Lophotrochozoa</taxon>
        <taxon>Mollusca</taxon>
        <taxon>Gastropoda</taxon>
        <taxon>Heterobranchia</taxon>
        <taxon>Euthyneura</taxon>
        <taxon>Panpulmonata</taxon>
        <taxon>Eupulmonata</taxon>
        <taxon>Stylommatophora</taxon>
        <taxon>Helicina</taxon>
        <taxon>Arionoidea</taxon>
        <taxon>Arionidae</taxon>
        <taxon>Arion</taxon>
    </lineage>
</organism>
<name>A0A0B6ZED8_9EUPU</name>
<proteinExistence type="predicted"/>
<reference evidence="1" key="1">
    <citation type="submission" date="2014-12" db="EMBL/GenBank/DDBJ databases">
        <title>Insight into the proteome of Arion vulgaris.</title>
        <authorList>
            <person name="Aradska J."/>
            <person name="Bulat T."/>
            <person name="Smidak R."/>
            <person name="Sarate P."/>
            <person name="Gangsoo J."/>
            <person name="Sialana F."/>
            <person name="Bilban M."/>
            <person name="Lubec G."/>
        </authorList>
    </citation>
    <scope>NUCLEOTIDE SEQUENCE</scope>
    <source>
        <tissue evidence="1">Skin</tissue>
    </source>
</reference>
<protein>
    <submittedName>
        <fullName evidence="1">Uncharacterized protein</fullName>
    </submittedName>
</protein>
<sequence length="50" mass="5804">MKQASFSCTYIWLKTQIRRESMGESFEHNTSQGDRKSDNLEVLNCCLLFG</sequence>
<dbReference type="EMBL" id="HACG01019210">
    <property type="protein sequence ID" value="CEK66075.1"/>
    <property type="molecule type" value="Transcribed_RNA"/>
</dbReference>